<reference evidence="1 2" key="1">
    <citation type="submission" date="2017-03" db="EMBL/GenBank/DDBJ databases">
        <title>Genome analysis of strain PAMC 26577.</title>
        <authorList>
            <person name="Oh H.-M."/>
            <person name="Yang J.-A."/>
        </authorList>
    </citation>
    <scope>NUCLEOTIDE SEQUENCE [LARGE SCALE GENOMIC DNA]</scope>
    <source>
        <strain evidence="1 2">PAMC 26577</strain>
    </source>
</reference>
<gene>
    <name evidence="1" type="ORF">PAMC26577_01810</name>
</gene>
<accession>A0A242N7K3</accession>
<sequence length="74" mass="8016">MVCASSFMAFPFWKVVQVATKTFGLRAHSFPTFTAHTACIDTANRWHHTKGADLRVIRHTVIAAALGCGPSTGL</sequence>
<protein>
    <submittedName>
        <fullName evidence="1">Uncharacterized protein</fullName>
    </submittedName>
</protein>
<dbReference type="AlphaFoldDB" id="A0A242N7K3"/>
<dbReference type="EMBL" id="NBTZ01000009">
    <property type="protein sequence ID" value="OTP79635.1"/>
    <property type="molecule type" value="Genomic_DNA"/>
</dbReference>
<comment type="caution">
    <text evidence="1">The sequence shown here is derived from an EMBL/GenBank/DDBJ whole genome shotgun (WGS) entry which is preliminary data.</text>
</comment>
<organism evidence="1 2">
    <name type="scientific">Caballeronia sordidicola</name>
    <name type="common">Burkholderia sordidicola</name>
    <dbReference type="NCBI Taxonomy" id="196367"/>
    <lineage>
        <taxon>Bacteria</taxon>
        <taxon>Pseudomonadati</taxon>
        <taxon>Pseudomonadota</taxon>
        <taxon>Betaproteobacteria</taxon>
        <taxon>Burkholderiales</taxon>
        <taxon>Burkholderiaceae</taxon>
        <taxon>Caballeronia</taxon>
    </lineage>
</organism>
<evidence type="ECO:0000313" key="2">
    <source>
        <dbReference type="Proteomes" id="UP000195221"/>
    </source>
</evidence>
<name>A0A242N7K3_CABSO</name>
<evidence type="ECO:0000313" key="1">
    <source>
        <dbReference type="EMBL" id="OTP79635.1"/>
    </source>
</evidence>
<proteinExistence type="predicted"/>
<dbReference type="Proteomes" id="UP000195221">
    <property type="component" value="Unassembled WGS sequence"/>
</dbReference>